<organism evidence="2 3">
    <name type="scientific">Weissella cibaria</name>
    <dbReference type="NCBI Taxonomy" id="137591"/>
    <lineage>
        <taxon>Bacteria</taxon>
        <taxon>Bacillati</taxon>
        <taxon>Bacillota</taxon>
        <taxon>Bacilli</taxon>
        <taxon>Lactobacillales</taxon>
        <taxon>Lactobacillaceae</taxon>
        <taxon>Weissella</taxon>
    </lineage>
</organism>
<accession>A0A1X4JLS1</accession>
<dbReference type="Proteomes" id="UP000193588">
    <property type="component" value="Unassembled WGS sequence"/>
</dbReference>
<proteinExistence type="predicted"/>
<dbReference type="EMBL" id="NDXJ01000005">
    <property type="protein sequence ID" value="OSP89717.1"/>
    <property type="molecule type" value="Genomic_DNA"/>
</dbReference>
<evidence type="ECO:0000313" key="3">
    <source>
        <dbReference type="Proteomes" id="UP000193588"/>
    </source>
</evidence>
<keyword evidence="1" id="KW-0472">Membrane</keyword>
<evidence type="ECO:0000313" key="2">
    <source>
        <dbReference type="EMBL" id="OSP89717.1"/>
    </source>
</evidence>
<comment type="caution">
    <text evidence="2">The sequence shown here is derived from an EMBL/GenBank/DDBJ whole genome shotgun (WGS) entry which is preliminary data.</text>
</comment>
<feature type="transmembrane region" description="Helical" evidence="1">
    <location>
        <begin position="54"/>
        <end position="72"/>
    </location>
</feature>
<gene>
    <name evidence="2" type="ORF">B9D04_04145</name>
</gene>
<evidence type="ECO:0000256" key="1">
    <source>
        <dbReference type="SAM" id="Phobius"/>
    </source>
</evidence>
<protein>
    <submittedName>
        <fullName evidence="2">Uncharacterized protein</fullName>
    </submittedName>
</protein>
<name>A0A1X4JLS1_9LACO</name>
<reference evidence="2 3" key="1">
    <citation type="submission" date="2017-04" db="EMBL/GenBank/DDBJ databases">
        <title>The genome sequence of Weissella cibaria isolated from wild Drosophila.</title>
        <authorList>
            <person name="Ricks N.J."/>
            <person name="Carroll C."/>
            <person name="Walters A."/>
            <person name="Newell P.D."/>
            <person name="Chaston J.M."/>
        </authorList>
    </citation>
    <scope>NUCLEOTIDE SEQUENCE [LARGE SCALE GENOMIC DNA]</scope>
    <source>
        <strain evidence="2 3">DmW_103</strain>
    </source>
</reference>
<keyword evidence="1" id="KW-1133">Transmembrane helix</keyword>
<sequence>MQQYNYKEFPPGNNIWKKSARFLFLNFERMIALGIYFIVTYIALSAAFSYQLTFSKILFVGVMIAAAIYSILPAPSNPNSILFFEVFGRGLKVFKSQSLRSTLKTDPIETEDN</sequence>
<keyword evidence="1" id="KW-0812">Transmembrane</keyword>
<dbReference type="AlphaFoldDB" id="A0A1X4JLS1"/>
<dbReference type="RefSeq" id="WP_085638154.1">
    <property type="nucleotide sequence ID" value="NZ_NDXJ01000005.1"/>
</dbReference>
<feature type="transmembrane region" description="Helical" evidence="1">
    <location>
        <begin position="30"/>
        <end position="48"/>
    </location>
</feature>